<protein>
    <submittedName>
        <fullName evidence="2">Uncharacterized protein</fullName>
    </submittedName>
</protein>
<evidence type="ECO:0000313" key="2">
    <source>
        <dbReference type="EMBL" id="KAF2829319.1"/>
    </source>
</evidence>
<proteinExistence type="predicted"/>
<dbReference type="OrthoDB" id="3695535at2759"/>
<keyword evidence="3" id="KW-1185">Reference proteome</keyword>
<dbReference type="AlphaFoldDB" id="A0A6A7A9D8"/>
<organism evidence="2 3">
    <name type="scientific">Ophiobolus disseminans</name>
    <dbReference type="NCBI Taxonomy" id="1469910"/>
    <lineage>
        <taxon>Eukaryota</taxon>
        <taxon>Fungi</taxon>
        <taxon>Dikarya</taxon>
        <taxon>Ascomycota</taxon>
        <taxon>Pezizomycotina</taxon>
        <taxon>Dothideomycetes</taxon>
        <taxon>Pleosporomycetidae</taxon>
        <taxon>Pleosporales</taxon>
        <taxon>Pleosporineae</taxon>
        <taxon>Phaeosphaeriaceae</taxon>
        <taxon>Ophiobolus</taxon>
    </lineage>
</organism>
<sequence>MPPTTTARTMPYIIHIPRHYQSRTHLMPALYTTTATSVAVSTSSALARAIYADALEWGWNVERPDVDAWETENGMWEKYCEGAKRRRWFDDIFRIWQREHGHRILQKDTLSRRSSTPPTSPNSTSPITSSLRRFKSWLATHKGHQSDLRLKNRKVVYTPPRKLPAGTEPQKHVAGSATPDSIMSLSASLVGRLEGRGRERNGDQHEEEKKRELGMLYGKLIDVDNEEDEIDMELLRVLHHEKMRAEEIRAEKMRAEESRGESSNIPYFYAGAKWGPNDG</sequence>
<dbReference type="Proteomes" id="UP000799424">
    <property type="component" value="Unassembled WGS sequence"/>
</dbReference>
<accession>A0A6A7A9D8</accession>
<feature type="compositionally biased region" description="Low complexity" evidence="1">
    <location>
        <begin position="112"/>
        <end position="128"/>
    </location>
</feature>
<gene>
    <name evidence="2" type="ORF">CC86DRAFT_403959</name>
</gene>
<feature type="region of interest" description="Disordered" evidence="1">
    <location>
        <begin position="107"/>
        <end position="128"/>
    </location>
</feature>
<name>A0A6A7A9D8_9PLEO</name>
<evidence type="ECO:0000256" key="1">
    <source>
        <dbReference type="SAM" id="MobiDB-lite"/>
    </source>
</evidence>
<dbReference type="EMBL" id="MU006221">
    <property type="protein sequence ID" value="KAF2829319.1"/>
    <property type="molecule type" value="Genomic_DNA"/>
</dbReference>
<feature type="region of interest" description="Disordered" evidence="1">
    <location>
        <begin position="159"/>
        <end position="178"/>
    </location>
</feature>
<evidence type="ECO:0000313" key="3">
    <source>
        <dbReference type="Proteomes" id="UP000799424"/>
    </source>
</evidence>
<reference evidence="2" key="1">
    <citation type="journal article" date="2020" name="Stud. Mycol.">
        <title>101 Dothideomycetes genomes: a test case for predicting lifestyles and emergence of pathogens.</title>
        <authorList>
            <person name="Haridas S."/>
            <person name="Albert R."/>
            <person name="Binder M."/>
            <person name="Bloem J."/>
            <person name="Labutti K."/>
            <person name="Salamov A."/>
            <person name="Andreopoulos B."/>
            <person name="Baker S."/>
            <person name="Barry K."/>
            <person name="Bills G."/>
            <person name="Bluhm B."/>
            <person name="Cannon C."/>
            <person name="Castanera R."/>
            <person name="Culley D."/>
            <person name="Daum C."/>
            <person name="Ezra D."/>
            <person name="Gonzalez J."/>
            <person name="Henrissat B."/>
            <person name="Kuo A."/>
            <person name="Liang C."/>
            <person name="Lipzen A."/>
            <person name="Lutzoni F."/>
            <person name="Magnuson J."/>
            <person name="Mondo S."/>
            <person name="Nolan M."/>
            <person name="Ohm R."/>
            <person name="Pangilinan J."/>
            <person name="Park H.-J."/>
            <person name="Ramirez L."/>
            <person name="Alfaro M."/>
            <person name="Sun H."/>
            <person name="Tritt A."/>
            <person name="Yoshinaga Y."/>
            <person name="Zwiers L.-H."/>
            <person name="Turgeon B."/>
            <person name="Goodwin S."/>
            <person name="Spatafora J."/>
            <person name="Crous P."/>
            <person name="Grigoriev I."/>
        </authorList>
    </citation>
    <scope>NUCLEOTIDE SEQUENCE</scope>
    <source>
        <strain evidence="2">CBS 113818</strain>
    </source>
</reference>